<evidence type="ECO:0008006" key="4">
    <source>
        <dbReference type="Google" id="ProtNLM"/>
    </source>
</evidence>
<organism evidence="2 3">
    <name type="scientific">Salinivibrio sharmensis</name>
    <dbReference type="NCBI Taxonomy" id="390883"/>
    <lineage>
        <taxon>Bacteria</taxon>
        <taxon>Pseudomonadati</taxon>
        <taxon>Pseudomonadota</taxon>
        <taxon>Gammaproteobacteria</taxon>
        <taxon>Vibrionales</taxon>
        <taxon>Vibrionaceae</taxon>
        <taxon>Salinivibrio</taxon>
    </lineage>
</organism>
<evidence type="ECO:0000313" key="2">
    <source>
        <dbReference type="EMBL" id="OOE89200.1"/>
    </source>
</evidence>
<dbReference type="EMBL" id="MUFC01000004">
    <property type="protein sequence ID" value="OOE89200.1"/>
    <property type="molecule type" value="Genomic_DNA"/>
</dbReference>
<reference evidence="3" key="1">
    <citation type="submission" date="2017-01" db="EMBL/GenBank/DDBJ databases">
        <title>Draft genome of the species Salinivibrio sharmensis.</title>
        <authorList>
            <person name="Lopez-Hermoso C."/>
            <person name="De La Haba R."/>
            <person name="Sanchez-Porro C."/>
            <person name="Ventosa A."/>
        </authorList>
    </citation>
    <scope>NUCLEOTIDE SEQUENCE [LARGE SCALE GENOMIC DNA]</scope>
    <source>
        <strain evidence="3">CBH463</strain>
    </source>
</reference>
<evidence type="ECO:0000313" key="3">
    <source>
        <dbReference type="Proteomes" id="UP000188627"/>
    </source>
</evidence>
<gene>
    <name evidence="2" type="ORF">BZG74_04995</name>
</gene>
<dbReference type="SUPFAM" id="SSF53850">
    <property type="entry name" value="Periplasmic binding protein-like II"/>
    <property type="match status" value="1"/>
</dbReference>
<name>A0ABX3KID4_9GAMM</name>
<evidence type="ECO:0000256" key="1">
    <source>
        <dbReference type="SAM" id="SignalP"/>
    </source>
</evidence>
<protein>
    <recommendedName>
        <fullName evidence="4">Solute-binding protein family 3/N-terminal domain-containing protein</fullName>
    </recommendedName>
</protein>
<keyword evidence="1" id="KW-0732">Signal</keyword>
<keyword evidence="3" id="KW-1185">Reference proteome</keyword>
<accession>A0ABX3KID4</accession>
<comment type="caution">
    <text evidence="2">The sequence shown here is derived from an EMBL/GenBank/DDBJ whole genome shotgun (WGS) entry which is preliminary data.</text>
</comment>
<proteinExistence type="predicted"/>
<feature type="signal peptide" evidence="1">
    <location>
        <begin position="1"/>
        <end position="19"/>
    </location>
</feature>
<dbReference type="Proteomes" id="UP000188627">
    <property type="component" value="Unassembled WGS sequence"/>
</dbReference>
<dbReference type="Gene3D" id="3.40.190.10">
    <property type="entry name" value="Periplasmic binding protein-like II"/>
    <property type="match status" value="2"/>
</dbReference>
<feature type="chain" id="PRO_5046640097" description="Solute-binding protein family 3/N-terminal domain-containing protein" evidence="1">
    <location>
        <begin position="20"/>
        <end position="244"/>
    </location>
</feature>
<dbReference type="RefSeq" id="WP_158020629.1">
    <property type="nucleotide sequence ID" value="NZ_MUFC01000004.1"/>
</dbReference>
<sequence length="244" mass="28192">MKRLWTLLLILTMTLPVSAKSTFVVGVQSFSQYYPYSAYSNRNYSGFNRELLDMFANEYHYRFVYKALPLRRLYHRFVDGAVDLKYPDSPAWSPELKKRVKVTYSDPVVSYIDGVMVIDQNYGQPLDKLNFLGVVAGFTPQPYQSRISTGKIRVDESYKYDSLLMKVISGRIDGGYANIDVAQFYLDQMGLKKGSVKFDDTLPHVKGTRHLSTIHYPKLINEFNQFLADNQEQINELKARYGLE</sequence>